<dbReference type="Proteomes" id="UP001157502">
    <property type="component" value="Chromosome 9"/>
</dbReference>
<evidence type="ECO:0000313" key="1">
    <source>
        <dbReference type="EMBL" id="KAJ8007421.1"/>
    </source>
</evidence>
<proteinExistence type="predicted"/>
<name>A0ACC2GUT4_DALPE</name>
<sequence length="81" mass="8576">MATVPYPSTLPALPTVLSPHSCGDALCSEGFSLPSAWEAESAGHPVIQKTKAILVESCHRSTGTMYLEVASWLCAPESSRD</sequence>
<gene>
    <name evidence="1" type="ORF">DPEC_G00117320</name>
</gene>
<dbReference type="EMBL" id="CM055736">
    <property type="protein sequence ID" value="KAJ8007421.1"/>
    <property type="molecule type" value="Genomic_DNA"/>
</dbReference>
<keyword evidence="2" id="KW-1185">Reference proteome</keyword>
<evidence type="ECO:0000313" key="2">
    <source>
        <dbReference type="Proteomes" id="UP001157502"/>
    </source>
</evidence>
<organism evidence="1 2">
    <name type="scientific">Dallia pectoralis</name>
    <name type="common">Alaska blackfish</name>
    <dbReference type="NCBI Taxonomy" id="75939"/>
    <lineage>
        <taxon>Eukaryota</taxon>
        <taxon>Metazoa</taxon>
        <taxon>Chordata</taxon>
        <taxon>Craniata</taxon>
        <taxon>Vertebrata</taxon>
        <taxon>Euteleostomi</taxon>
        <taxon>Actinopterygii</taxon>
        <taxon>Neopterygii</taxon>
        <taxon>Teleostei</taxon>
        <taxon>Protacanthopterygii</taxon>
        <taxon>Esociformes</taxon>
        <taxon>Umbridae</taxon>
        <taxon>Dallia</taxon>
    </lineage>
</organism>
<protein>
    <submittedName>
        <fullName evidence="1">Uncharacterized protein</fullName>
    </submittedName>
</protein>
<reference evidence="1" key="1">
    <citation type="submission" date="2021-05" db="EMBL/GenBank/DDBJ databases">
        <authorList>
            <person name="Pan Q."/>
            <person name="Jouanno E."/>
            <person name="Zahm M."/>
            <person name="Klopp C."/>
            <person name="Cabau C."/>
            <person name="Louis A."/>
            <person name="Berthelot C."/>
            <person name="Parey E."/>
            <person name="Roest Crollius H."/>
            <person name="Montfort J."/>
            <person name="Robinson-Rechavi M."/>
            <person name="Bouchez O."/>
            <person name="Lampietro C."/>
            <person name="Lopez Roques C."/>
            <person name="Donnadieu C."/>
            <person name="Postlethwait J."/>
            <person name="Bobe J."/>
            <person name="Dillon D."/>
            <person name="Chandos A."/>
            <person name="von Hippel F."/>
            <person name="Guiguen Y."/>
        </authorList>
    </citation>
    <scope>NUCLEOTIDE SEQUENCE</scope>
    <source>
        <strain evidence="1">YG-Jan2019</strain>
    </source>
</reference>
<comment type="caution">
    <text evidence="1">The sequence shown here is derived from an EMBL/GenBank/DDBJ whole genome shotgun (WGS) entry which is preliminary data.</text>
</comment>
<accession>A0ACC2GUT4</accession>